<organism evidence="1 2">
    <name type="scientific">Centaurea solstitialis</name>
    <name type="common">yellow star-thistle</name>
    <dbReference type="NCBI Taxonomy" id="347529"/>
    <lineage>
        <taxon>Eukaryota</taxon>
        <taxon>Viridiplantae</taxon>
        <taxon>Streptophyta</taxon>
        <taxon>Embryophyta</taxon>
        <taxon>Tracheophyta</taxon>
        <taxon>Spermatophyta</taxon>
        <taxon>Magnoliopsida</taxon>
        <taxon>eudicotyledons</taxon>
        <taxon>Gunneridae</taxon>
        <taxon>Pentapetalae</taxon>
        <taxon>asterids</taxon>
        <taxon>campanulids</taxon>
        <taxon>Asterales</taxon>
        <taxon>Asteraceae</taxon>
        <taxon>Carduoideae</taxon>
        <taxon>Cardueae</taxon>
        <taxon>Centaureinae</taxon>
        <taxon>Centaurea</taxon>
    </lineage>
</organism>
<dbReference type="Proteomes" id="UP001172457">
    <property type="component" value="Chromosome 4"/>
</dbReference>
<protein>
    <submittedName>
        <fullName evidence="1">Uncharacterized protein</fullName>
    </submittedName>
</protein>
<evidence type="ECO:0000313" key="2">
    <source>
        <dbReference type="Proteomes" id="UP001172457"/>
    </source>
</evidence>
<evidence type="ECO:0000313" key="1">
    <source>
        <dbReference type="EMBL" id="KAJ9552169.1"/>
    </source>
</evidence>
<keyword evidence="2" id="KW-1185">Reference proteome</keyword>
<reference evidence="1" key="1">
    <citation type="submission" date="2023-03" db="EMBL/GenBank/DDBJ databases">
        <title>Chromosome-scale reference genome and RAD-based genetic map of yellow starthistle (Centaurea solstitialis) reveal putative structural variation and QTLs associated with invader traits.</title>
        <authorList>
            <person name="Reatini B."/>
            <person name="Cang F.A."/>
            <person name="Jiang Q."/>
            <person name="Mckibben M.T.W."/>
            <person name="Barker M.S."/>
            <person name="Rieseberg L.H."/>
            <person name="Dlugosch K.M."/>
        </authorList>
    </citation>
    <scope>NUCLEOTIDE SEQUENCE</scope>
    <source>
        <strain evidence="1">CAN-66</strain>
        <tissue evidence="1">Leaf</tissue>
    </source>
</reference>
<gene>
    <name evidence="1" type="ORF">OSB04_016214</name>
</gene>
<dbReference type="AlphaFoldDB" id="A0AA38WJH5"/>
<accession>A0AA38WJH5</accession>
<sequence length="93" mass="11037">MWSIYEMYWKFYTKNVMWEQERTAALGILRSWLSEALVLASREKVEDMTGRQKNYADKVMSDLEFDLGKKDQALRDEDVGLGDDRRKHRKGSN</sequence>
<proteinExistence type="predicted"/>
<name>A0AA38WJH5_9ASTR</name>
<dbReference type="EMBL" id="JARYMX010000004">
    <property type="protein sequence ID" value="KAJ9552169.1"/>
    <property type="molecule type" value="Genomic_DNA"/>
</dbReference>
<comment type="caution">
    <text evidence="1">The sequence shown here is derived from an EMBL/GenBank/DDBJ whole genome shotgun (WGS) entry which is preliminary data.</text>
</comment>